<sequence>MSTNSEQHWRRQLAQLEAEYEQIIQGLRDEVERQQRRCGELVHEQAMQRATAAADIRDFCQHYVTNAKQQQQQARPGATAPRMPQSARKSVDHIPLPALLTFLHEYSHGLLQLPENRRKRLRPDTQLSPLHHRLHQRMLARHRQTGREDELIDEWCSGEYGDGSGVAPPSMPPLSASCSSTWPAVRPRHADPEGRRHTAPASGGSTPGGDGLISSGRSSGSTGSSRRTLTTLSAGGAAAPIGKASAAAGSAAINSGGEGGPVMAASAFGLPSLPPR</sequence>
<feature type="compositionally biased region" description="Low complexity" evidence="2">
    <location>
        <begin position="212"/>
        <end position="255"/>
    </location>
</feature>
<feature type="coiled-coil region" evidence="1">
    <location>
        <begin position="10"/>
        <end position="44"/>
    </location>
</feature>
<evidence type="ECO:0000313" key="4">
    <source>
        <dbReference type="Proteomes" id="UP000674143"/>
    </source>
</evidence>
<dbReference type="EMBL" id="JAFHLR010000021">
    <property type="protein sequence ID" value="KAG5479745.1"/>
    <property type="molecule type" value="Genomic_DNA"/>
</dbReference>
<proteinExistence type="predicted"/>
<comment type="caution">
    <text evidence="3">The sequence shown here is derived from an EMBL/GenBank/DDBJ whole genome shotgun (WGS) entry which is preliminary data.</text>
</comment>
<keyword evidence="1" id="KW-0175">Coiled coil</keyword>
<dbReference type="GeneID" id="92361617"/>
<name>A0A836H8X7_9TRYP</name>
<dbReference type="Proteomes" id="UP000674143">
    <property type="component" value="Unassembled WGS sequence"/>
</dbReference>
<protein>
    <submittedName>
        <fullName evidence="3">Uncharacterized protein</fullName>
    </submittedName>
</protein>
<keyword evidence="4" id="KW-1185">Reference proteome</keyword>
<feature type="region of interest" description="Disordered" evidence="2">
    <location>
        <begin position="164"/>
        <end position="276"/>
    </location>
</feature>
<accession>A0A836H8X7</accession>
<evidence type="ECO:0000256" key="1">
    <source>
        <dbReference type="SAM" id="Coils"/>
    </source>
</evidence>
<evidence type="ECO:0000256" key="2">
    <source>
        <dbReference type="SAM" id="MobiDB-lite"/>
    </source>
</evidence>
<gene>
    <name evidence="3" type="ORF">LSCM4_05752</name>
</gene>
<dbReference type="AlphaFoldDB" id="A0A836H8X7"/>
<reference evidence="4" key="1">
    <citation type="journal article" date="2021" name="Microbiol. Resour. Announc.">
        <title>LGAAP: Leishmaniinae Genome Assembly and Annotation Pipeline.</title>
        <authorList>
            <person name="Almutairi H."/>
            <person name="Urbaniak M.D."/>
            <person name="Bates M.D."/>
            <person name="Jariyapan N."/>
            <person name="Kwakye-Nuako G."/>
            <person name="Thomaz-Soccol V."/>
            <person name="Al-Salem W.S."/>
            <person name="Dillon R.J."/>
            <person name="Bates P.A."/>
            <person name="Gatherer D."/>
        </authorList>
    </citation>
    <scope>NUCLEOTIDE SEQUENCE [LARGE SCALE GENOMIC DNA]</scope>
</reference>
<dbReference type="KEGG" id="loi:92361617"/>
<organism evidence="3 4">
    <name type="scientific">Leishmania orientalis</name>
    <dbReference type="NCBI Taxonomy" id="2249476"/>
    <lineage>
        <taxon>Eukaryota</taxon>
        <taxon>Discoba</taxon>
        <taxon>Euglenozoa</taxon>
        <taxon>Kinetoplastea</taxon>
        <taxon>Metakinetoplastina</taxon>
        <taxon>Trypanosomatida</taxon>
        <taxon>Trypanosomatidae</taxon>
        <taxon>Leishmaniinae</taxon>
        <taxon>Leishmania</taxon>
    </lineage>
</organism>
<dbReference type="RefSeq" id="XP_067063456.1">
    <property type="nucleotide sequence ID" value="XM_067207683.1"/>
</dbReference>
<reference evidence="4" key="2">
    <citation type="journal article" date="2021" name="Sci. Data">
        <title>Chromosome-scale genome sequencing, assembly and annotation of six genomes from subfamily Leishmaniinae.</title>
        <authorList>
            <person name="Almutairi H."/>
            <person name="Urbaniak M.D."/>
            <person name="Bates M.D."/>
            <person name="Jariyapan N."/>
            <person name="Kwakye-Nuako G."/>
            <person name="Thomaz Soccol V."/>
            <person name="Al-Salem W.S."/>
            <person name="Dillon R.J."/>
            <person name="Bates P.A."/>
            <person name="Gatherer D."/>
        </authorList>
    </citation>
    <scope>NUCLEOTIDE SEQUENCE [LARGE SCALE GENOMIC DNA]</scope>
</reference>
<evidence type="ECO:0000313" key="3">
    <source>
        <dbReference type="EMBL" id="KAG5479745.1"/>
    </source>
</evidence>
<dbReference type="SMR" id="A0A836H8X7"/>